<gene>
    <name evidence="1" type="ORF">Phi4113_034</name>
</gene>
<dbReference type="EMBL" id="KT962245">
    <property type="protein sequence ID" value="ALO80043.1"/>
    <property type="molecule type" value="Genomic_RNA"/>
</dbReference>
<sequence>MEISQLTDHQITELMNQSKEVYLANLLKEKVIDKETCTNALKYSIVCTRKGFFGRTFDKIFKKYEEGSFLIAIVKVINLVEKDE</sequence>
<name>A0A0S2MVV2_9CAUD</name>
<organism evidence="1 2">
    <name type="scientific">Cellulophaga phage phi4:1_13</name>
    <dbReference type="NCBI Taxonomy" id="1747284"/>
    <lineage>
        <taxon>Viruses</taxon>
        <taxon>Duplodnaviria</taxon>
        <taxon>Heunggongvirae</taxon>
        <taxon>Uroviricota</taxon>
        <taxon>Caudoviricetes</taxon>
        <taxon>Lightbulbvirus</taxon>
        <taxon>Lightbulbvirus Cba41</taxon>
    </lineage>
</organism>
<proteinExistence type="predicted"/>
<evidence type="ECO:0000313" key="1">
    <source>
        <dbReference type="EMBL" id="ALO80043.1"/>
    </source>
</evidence>
<reference evidence="1 2" key="1">
    <citation type="submission" date="2015-10" db="EMBL/GenBank/DDBJ databases">
        <title>Large-scale maps of variable infection efficiencies in aquatic Bacteriodetes phage-host model systems.</title>
        <authorList>
            <person name="Holmfeldt K."/>
            <person name="Solonenko N."/>
            <person name="Howard-Varona C."/>
            <person name="Moreno M."/>
            <person name="Malmstrom R.R."/>
            <person name="Blow M.J."/>
            <person name="Sullivan M.B."/>
        </authorList>
    </citation>
    <scope>NUCLEOTIDE SEQUENCE [LARGE SCALE GENOMIC DNA]</scope>
</reference>
<evidence type="ECO:0000313" key="2">
    <source>
        <dbReference type="Proteomes" id="UP000229115"/>
    </source>
</evidence>
<protein>
    <submittedName>
        <fullName evidence="1">Uncharacterized protein</fullName>
    </submittedName>
</protein>
<dbReference type="Proteomes" id="UP000229115">
    <property type="component" value="Segment"/>
</dbReference>
<accession>A0A0S2MVV2</accession>